<dbReference type="AlphaFoldDB" id="A0AAD6T6F6"/>
<protein>
    <submittedName>
        <fullName evidence="1">Uncharacterized protein</fullName>
    </submittedName>
</protein>
<organism evidence="1 2">
    <name type="scientific">Mycena alexandri</name>
    <dbReference type="NCBI Taxonomy" id="1745969"/>
    <lineage>
        <taxon>Eukaryota</taxon>
        <taxon>Fungi</taxon>
        <taxon>Dikarya</taxon>
        <taxon>Basidiomycota</taxon>
        <taxon>Agaricomycotina</taxon>
        <taxon>Agaricomycetes</taxon>
        <taxon>Agaricomycetidae</taxon>
        <taxon>Agaricales</taxon>
        <taxon>Marasmiineae</taxon>
        <taxon>Mycenaceae</taxon>
        <taxon>Mycena</taxon>
    </lineage>
</organism>
<evidence type="ECO:0000313" key="2">
    <source>
        <dbReference type="Proteomes" id="UP001218188"/>
    </source>
</evidence>
<keyword evidence="2" id="KW-1185">Reference proteome</keyword>
<dbReference type="Proteomes" id="UP001218188">
    <property type="component" value="Unassembled WGS sequence"/>
</dbReference>
<sequence length="125" mass="14023">MRLPFFSLSIPIIDSCGRIIAVLGGTPHDVEGWRVITDHAAIFMYGGGQVLIRRSNVPIAANKFQCSFIQYTAGGLFRFIRNGFKTDDAFELAAMKKEERERAQEAKSRWEEGVAMYSTLDSLES</sequence>
<comment type="caution">
    <text evidence="1">The sequence shown here is derived from an EMBL/GenBank/DDBJ whole genome shotgun (WGS) entry which is preliminary data.</text>
</comment>
<reference evidence="1" key="1">
    <citation type="submission" date="2023-03" db="EMBL/GenBank/DDBJ databases">
        <title>Massive genome expansion in bonnet fungi (Mycena s.s.) driven by repeated elements and novel gene families across ecological guilds.</title>
        <authorList>
            <consortium name="Lawrence Berkeley National Laboratory"/>
            <person name="Harder C.B."/>
            <person name="Miyauchi S."/>
            <person name="Viragh M."/>
            <person name="Kuo A."/>
            <person name="Thoen E."/>
            <person name="Andreopoulos B."/>
            <person name="Lu D."/>
            <person name="Skrede I."/>
            <person name="Drula E."/>
            <person name="Henrissat B."/>
            <person name="Morin E."/>
            <person name="Kohler A."/>
            <person name="Barry K."/>
            <person name="LaButti K."/>
            <person name="Morin E."/>
            <person name="Salamov A."/>
            <person name="Lipzen A."/>
            <person name="Mereny Z."/>
            <person name="Hegedus B."/>
            <person name="Baldrian P."/>
            <person name="Stursova M."/>
            <person name="Weitz H."/>
            <person name="Taylor A."/>
            <person name="Grigoriev I.V."/>
            <person name="Nagy L.G."/>
            <person name="Martin F."/>
            <person name="Kauserud H."/>
        </authorList>
    </citation>
    <scope>NUCLEOTIDE SEQUENCE</scope>
    <source>
        <strain evidence="1">CBHHK200</strain>
    </source>
</reference>
<dbReference type="EMBL" id="JARJCM010000024">
    <property type="protein sequence ID" value="KAJ7039992.1"/>
    <property type="molecule type" value="Genomic_DNA"/>
</dbReference>
<evidence type="ECO:0000313" key="1">
    <source>
        <dbReference type="EMBL" id="KAJ7039992.1"/>
    </source>
</evidence>
<accession>A0AAD6T6F6</accession>
<name>A0AAD6T6F6_9AGAR</name>
<proteinExistence type="predicted"/>
<gene>
    <name evidence="1" type="ORF">C8F04DRAFT_1084392</name>
</gene>